<evidence type="ECO:0000256" key="4">
    <source>
        <dbReference type="ARBA" id="ARBA00023163"/>
    </source>
</evidence>
<feature type="domain" description="HTH lysR-type" evidence="6">
    <location>
        <begin position="4"/>
        <end position="61"/>
    </location>
</feature>
<dbReference type="GO" id="GO:0003677">
    <property type="term" value="F:DNA binding"/>
    <property type="evidence" value="ECO:0007669"/>
    <property type="project" value="UniProtKB-KW"/>
</dbReference>
<keyword evidence="4" id="KW-0804">Transcription</keyword>
<comment type="similarity">
    <text evidence="1">Belongs to the LysR transcriptional regulatory family.</text>
</comment>
<evidence type="ECO:0000259" key="6">
    <source>
        <dbReference type="PROSITE" id="PS50931"/>
    </source>
</evidence>
<dbReference type="Gene3D" id="3.40.190.290">
    <property type="match status" value="1"/>
</dbReference>
<feature type="compositionally biased region" description="Gly residues" evidence="5">
    <location>
        <begin position="306"/>
        <end position="317"/>
    </location>
</feature>
<accession>A0A2R4WE95</accession>
<reference evidence="7 8" key="1">
    <citation type="submission" date="2018-04" db="EMBL/GenBank/DDBJ databases">
        <title>Methylobacterium sp. PR1016A genome.</title>
        <authorList>
            <person name="Park W."/>
        </authorList>
    </citation>
    <scope>NUCLEOTIDE SEQUENCE [LARGE SCALE GENOMIC DNA]</scope>
    <source>
        <strain evidence="7 8">PR1016A</strain>
    </source>
</reference>
<dbReference type="Pfam" id="PF03466">
    <property type="entry name" value="LysR_substrate"/>
    <property type="match status" value="1"/>
</dbReference>
<dbReference type="OrthoDB" id="5297263at2"/>
<dbReference type="SUPFAM" id="SSF46785">
    <property type="entry name" value="Winged helix' DNA-binding domain"/>
    <property type="match status" value="1"/>
</dbReference>
<dbReference type="InterPro" id="IPR036390">
    <property type="entry name" value="WH_DNA-bd_sf"/>
</dbReference>
<dbReference type="Proteomes" id="UP000244755">
    <property type="component" value="Chromosome 1"/>
</dbReference>
<name>A0A2R4WE95_9HYPH</name>
<dbReference type="PROSITE" id="PS50931">
    <property type="entry name" value="HTH_LYSR"/>
    <property type="match status" value="1"/>
</dbReference>
<dbReference type="PANTHER" id="PTHR30419:SF8">
    <property type="entry name" value="NITROGEN ASSIMILATION TRANSCRIPTIONAL ACTIVATOR-RELATED"/>
    <property type="match status" value="1"/>
</dbReference>
<dbReference type="InterPro" id="IPR000847">
    <property type="entry name" value="LysR_HTH_N"/>
</dbReference>
<dbReference type="GO" id="GO:0003700">
    <property type="term" value="F:DNA-binding transcription factor activity"/>
    <property type="evidence" value="ECO:0007669"/>
    <property type="project" value="InterPro"/>
</dbReference>
<evidence type="ECO:0000313" key="7">
    <source>
        <dbReference type="EMBL" id="AWB19863.1"/>
    </source>
</evidence>
<keyword evidence="8" id="KW-1185">Reference proteome</keyword>
<protein>
    <submittedName>
        <fullName evidence="7">LysR family transcriptional regulator</fullName>
    </submittedName>
</protein>
<dbReference type="InterPro" id="IPR050950">
    <property type="entry name" value="HTH-type_LysR_regulators"/>
</dbReference>
<dbReference type="GO" id="GO:0005829">
    <property type="term" value="C:cytosol"/>
    <property type="evidence" value="ECO:0007669"/>
    <property type="project" value="TreeGrafter"/>
</dbReference>
<dbReference type="Gene3D" id="1.10.10.10">
    <property type="entry name" value="Winged helix-like DNA-binding domain superfamily/Winged helix DNA-binding domain"/>
    <property type="match status" value="1"/>
</dbReference>
<keyword evidence="2" id="KW-0805">Transcription regulation</keyword>
<dbReference type="SUPFAM" id="SSF53850">
    <property type="entry name" value="Periplasmic binding protein-like II"/>
    <property type="match status" value="1"/>
</dbReference>
<feature type="region of interest" description="Disordered" evidence="5">
    <location>
        <begin position="305"/>
        <end position="326"/>
    </location>
</feature>
<sequence length="326" mass="34127">MHSLDERCLRYLAEAVGCGSVRAAADKLNVNASAVSRQLAQMEVQLATPLIERHSRGVRATPAGALLLDYHRRQASDREDILAKLAALKGLRRGHIGVVLGEGFIGDLMSGLLQGFWARHPALTMTLDLAATNDVVRRVVEDEAHLGLVYNPPPEPRLRTHLAMPHPIRVLVREDHPLASHRGPVRLADLAGHRLGTMHPATGIRQIIAAAEQAEGARLEPALTTGSIGVLKQFVASGTGVTLLPAFCAAPEMAAGILVALPLADPGLNAVEARIVTRLGRQLPPAAAALLQHLARGMAGTLTGTSSGGGMAGAGEAGRGDRAGSP</sequence>
<dbReference type="InterPro" id="IPR036388">
    <property type="entry name" value="WH-like_DNA-bd_sf"/>
</dbReference>
<evidence type="ECO:0000256" key="1">
    <source>
        <dbReference type="ARBA" id="ARBA00009437"/>
    </source>
</evidence>
<dbReference type="AlphaFoldDB" id="A0A2R4WE95"/>
<dbReference type="InterPro" id="IPR005119">
    <property type="entry name" value="LysR_subst-bd"/>
</dbReference>
<evidence type="ECO:0000313" key="8">
    <source>
        <dbReference type="Proteomes" id="UP000244755"/>
    </source>
</evidence>
<dbReference type="KEGG" id="mee:DA075_02000"/>
<proteinExistence type="inferred from homology"/>
<evidence type="ECO:0000256" key="5">
    <source>
        <dbReference type="SAM" id="MobiDB-lite"/>
    </source>
</evidence>
<dbReference type="PANTHER" id="PTHR30419">
    <property type="entry name" value="HTH-TYPE TRANSCRIPTIONAL REGULATOR YBHD"/>
    <property type="match status" value="1"/>
</dbReference>
<dbReference type="RefSeq" id="WP_099951784.1">
    <property type="nucleotide sequence ID" value="NZ_CP028843.1"/>
</dbReference>
<evidence type="ECO:0000256" key="2">
    <source>
        <dbReference type="ARBA" id="ARBA00023015"/>
    </source>
</evidence>
<dbReference type="EMBL" id="CP028843">
    <property type="protein sequence ID" value="AWB19863.1"/>
    <property type="molecule type" value="Genomic_DNA"/>
</dbReference>
<dbReference type="Pfam" id="PF00126">
    <property type="entry name" value="HTH_1"/>
    <property type="match status" value="1"/>
</dbReference>
<gene>
    <name evidence="7" type="ORF">DA075_02000</name>
</gene>
<evidence type="ECO:0000256" key="3">
    <source>
        <dbReference type="ARBA" id="ARBA00023125"/>
    </source>
</evidence>
<organism evidence="7 8">
    <name type="scientific">Methylobacterium currus</name>
    <dbReference type="NCBI Taxonomy" id="2051553"/>
    <lineage>
        <taxon>Bacteria</taxon>
        <taxon>Pseudomonadati</taxon>
        <taxon>Pseudomonadota</taxon>
        <taxon>Alphaproteobacteria</taxon>
        <taxon>Hyphomicrobiales</taxon>
        <taxon>Methylobacteriaceae</taxon>
        <taxon>Methylobacterium</taxon>
    </lineage>
</organism>
<keyword evidence="3" id="KW-0238">DNA-binding</keyword>